<name>A0A1G1YUT6_9BACT</name>
<evidence type="ECO:0000256" key="4">
    <source>
        <dbReference type="ARBA" id="ARBA00022481"/>
    </source>
</evidence>
<protein>
    <recommendedName>
        <fullName evidence="12">Type II secretion system protein GspI C-terminal domain-containing protein</fullName>
    </recommendedName>
</protein>
<dbReference type="GO" id="GO:0005886">
    <property type="term" value="C:plasma membrane"/>
    <property type="evidence" value="ECO:0007669"/>
    <property type="project" value="UniProtKB-SubCell"/>
</dbReference>
<evidence type="ECO:0000256" key="6">
    <source>
        <dbReference type="ARBA" id="ARBA00022692"/>
    </source>
</evidence>
<keyword evidence="7 9" id="KW-1133">Transmembrane helix</keyword>
<keyword evidence="8 9" id="KW-0472">Membrane</keyword>
<dbReference type="PROSITE" id="PS00409">
    <property type="entry name" value="PROKAR_NTER_METHYL"/>
    <property type="match status" value="1"/>
</dbReference>
<accession>A0A1G1YUT6</accession>
<evidence type="ECO:0000256" key="3">
    <source>
        <dbReference type="ARBA" id="ARBA00022475"/>
    </source>
</evidence>
<evidence type="ECO:0000256" key="5">
    <source>
        <dbReference type="ARBA" id="ARBA00022519"/>
    </source>
</evidence>
<comment type="caution">
    <text evidence="10">The sequence shown here is derived from an EMBL/GenBank/DDBJ whole genome shotgun (WGS) entry which is preliminary data.</text>
</comment>
<evidence type="ECO:0008006" key="12">
    <source>
        <dbReference type="Google" id="ProtNLM"/>
    </source>
</evidence>
<dbReference type="PANTHER" id="PTHR38779:SF2">
    <property type="entry name" value="TYPE II SECRETION SYSTEM PROTEIN I-RELATED"/>
    <property type="match status" value="1"/>
</dbReference>
<dbReference type="InterPro" id="IPR012902">
    <property type="entry name" value="N_methyl_site"/>
</dbReference>
<dbReference type="EMBL" id="MHIQ01000008">
    <property type="protein sequence ID" value="OGY55167.1"/>
    <property type="molecule type" value="Genomic_DNA"/>
</dbReference>
<feature type="transmembrane region" description="Helical" evidence="9">
    <location>
        <begin position="12"/>
        <end position="37"/>
    </location>
</feature>
<dbReference type="InterPro" id="IPR010052">
    <property type="entry name" value="T2SS_protein-GspI"/>
</dbReference>
<keyword evidence="4" id="KW-0488">Methylation</keyword>
<dbReference type="GO" id="GO:0015628">
    <property type="term" value="P:protein secretion by the type II secretion system"/>
    <property type="evidence" value="ECO:0007669"/>
    <property type="project" value="InterPro"/>
</dbReference>
<evidence type="ECO:0000313" key="10">
    <source>
        <dbReference type="EMBL" id="OGY55167.1"/>
    </source>
</evidence>
<dbReference type="AlphaFoldDB" id="A0A1G1YUT6"/>
<dbReference type="Proteomes" id="UP000178944">
    <property type="component" value="Unassembled WGS sequence"/>
</dbReference>
<evidence type="ECO:0000256" key="8">
    <source>
        <dbReference type="ARBA" id="ARBA00023136"/>
    </source>
</evidence>
<dbReference type="SUPFAM" id="SSF54523">
    <property type="entry name" value="Pili subunits"/>
    <property type="match status" value="1"/>
</dbReference>
<proteinExistence type="inferred from homology"/>
<dbReference type="NCBIfam" id="TIGR02532">
    <property type="entry name" value="IV_pilin_GFxxxE"/>
    <property type="match status" value="1"/>
</dbReference>
<evidence type="ECO:0000256" key="1">
    <source>
        <dbReference type="ARBA" id="ARBA00004377"/>
    </source>
</evidence>
<sequence length="167" mass="18182">MKPLRNQSGFSLVELMLAIALFGLFATALISLLWASYGSDVQAAQRDKAAWHARTGLEAVASIRRQDWNLLINGSHGLAHPNGYWEWSGSADSLDDGFFTRVTTLYDACRDAGGNLVECGPSVAVDPHSKKVTVTVTYTGINGISNTVNFATYLTDWQRDAVAEDEL</sequence>
<evidence type="ECO:0000256" key="7">
    <source>
        <dbReference type="ARBA" id="ARBA00022989"/>
    </source>
</evidence>
<organism evidence="10 11">
    <name type="scientific">Candidatus Buchananbacteria bacterium RIFCSPLOWO2_01_FULL_56_15</name>
    <dbReference type="NCBI Taxonomy" id="1797547"/>
    <lineage>
        <taxon>Bacteria</taxon>
        <taxon>Candidatus Buchananiibacteriota</taxon>
    </lineage>
</organism>
<evidence type="ECO:0000256" key="2">
    <source>
        <dbReference type="ARBA" id="ARBA00008358"/>
    </source>
</evidence>
<dbReference type="PANTHER" id="PTHR38779">
    <property type="entry name" value="TYPE II SECRETION SYSTEM PROTEIN I-RELATED"/>
    <property type="match status" value="1"/>
</dbReference>
<comment type="similarity">
    <text evidence="2">Belongs to the GSP I family.</text>
</comment>
<reference evidence="10 11" key="1">
    <citation type="journal article" date="2016" name="Nat. Commun.">
        <title>Thousands of microbial genomes shed light on interconnected biogeochemical processes in an aquifer system.</title>
        <authorList>
            <person name="Anantharaman K."/>
            <person name="Brown C.T."/>
            <person name="Hug L.A."/>
            <person name="Sharon I."/>
            <person name="Castelle C.J."/>
            <person name="Probst A.J."/>
            <person name="Thomas B.C."/>
            <person name="Singh A."/>
            <person name="Wilkins M.J."/>
            <person name="Karaoz U."/>
            <person name="Brodie E.L."/>
            <person name="Williams K.H."/>
            <person name="Hubbard S.S."/>
            <person name="Banfield J.F."/>
        </authorList>
    </citation>
    <scope>NUCLEOTIDE SEQUENCE [LARGE SCALE GENOMIC DNA]</scope>
</reference>
<comment type="subcellular location">
    <subcellularLocation>
        <location evidence="1">Cell inner membrane</location>
        <topology evidence="1">Single-pass membrane protein</topology>
    </subcellularLocation>
</comment>
<dbReference type="InterPro" id="IPR045584">
    <property type="entry name" value="Pilin-like"/>
</dbReference>
<evidence type="ECO:0000313" key="11">
    <source>
        <dbReference type="Proteomes" id="UP000178944"/>
    </source>
</evidence>
<dbReference type="Pfam" id="PF07963">
    <property type="entry name" value="N_methyl"/>
    <property type="match status" value="1"/>
</dbReference>
<keyword evidence="5" id="KW-0997">Cell inner membrane</keyword>
<keyword evidence="6 9" id="KW-0812">Transmembrane</keyword>
<keyword evidence="3" id="KW-1003">Cell membrane</keyword>
<evidence type="ECO:0000256" key="9">
    <source>
        <dbReference type="SAM" id="Phobius"/>
    </source>
</evidence>
<gene>
    <name evidence="10" type="ORF">A2951_02590</name>
</gene>
<dbReference type="GO" id="GO:0015627">
    <property type="term" value="C:type II protein secretion system complex"/>
    <property type="evidence" value="ECO:0007669"/>
    <property type="project" value="InterPro"/>
</dbReference>